<keyword evidence="1" id="KW-0805">Transcription regulation</keyword>
<evidence type="ECO:0000256" key="3">
    <source>
        <dbReference type="ARBA" id="ARBA00023163"/>
    </source>
</evidence>
<comment type="caution">
    <text evidence="5">The sequence shown here is derived from an EMBL/GenBank/DDBJ whole genome shotgun (WGS) entry which is preliminary data.</text>
</comment>
<dbReference type="EMBL" id="JAUEOZ010000001">
    <property type="protein sequence ID" value="MDN2481288.1"/>
    <property type="molecule type" value="Genomic_DNA"/>
</dbReference>
<feature type="domain" description="HTH luxR-type" evidence="4">
    <location>
        <begin position="115"/>
        <end position="180"/>
    </location>
</feature>
<name>A0ABT7XZS7_9VIBR</name>
<dbReference type="InterPro" id="IPR000792">
    <property type="entry name" value="Tscrpt_reg_LuxR_C"/>
</dbReference>
<gene>
    <name evidence="5" type="ORF">QWJ08_07755</name>
</gene>
<evidence type="ECO:0000256" key="1">
    <source>
        <dbReference type="ARBA" id="ARBA00023015"/>
    </source>
</evidence>
<dbReference type="InterPro" id="IPR016032">
    <property type="entry name" value="Sig_transdc_resp-reg_C-effctor"/>
</dbReference>
<dbReference type="PRINTS" id="PR00038">
    <property type="entry name" value="HTHLUXR"/>
</dbReference>
<proteinExistence type="predicted"/>
<dbReference type="InterPro" id="IPR036388">
    <property type="entry name" value="WH-like_DNA-bd_sf"/>
</dbReference>
<dbReference type="CDD" id="cd06170">
    <property type="entry name" value="LuxR_C_like"/>
    <property type="match status" value="1"/>
</dbReference>
<keyword evidence="6" id="KW-1185">Reference proteome</keyword>
<evidence type="ECO:0000313" key="5">
    <source>
        <dbReference type="EMBL" id="MDN2481288.1"/>
    </source>
</evidence>
<dbReference type="RefSeq" id="WP_264877619.1">
    <property type="nucleotide sequence ID" value="NZ_BLAT01000004.1"/>
</dbReference>
<protein>
    <submittedName>
        <fullName evidence="5">Response regulator transcription factor</fullName>
    </submittedName>
</protein>
<evidence type="ECO:0000256" key="2">
    <source>
        <dbReference type="ARBA" id="ARBA00023125"/>
    </source>
</evidence>
<accession>A0ABT7XZS7</accession>
<keyword evidence="3" id="KW-0804">Transcription</keyword>
<dbReference type="Proteomes" id="UP001169719">
    <property type="component" value="Unassembled WGS sequence"/>
</dbReference>
<sequence length="180" mass="20212">MQTDSSYSNLDFSSDQLCVLLDVQTMPNPVRHGIRPKDFKANWIAVNIKPHEANSMQWVEEGYSGIIHSGLGLELLPRAVSVVLSGDVWYPRALLTEIVKRYQDQGLCPDMMATKLADEYALTRKEHEVCKLMLHGLSNTQIANKSNVSINTVKTHTSKVLNKLRIHSRHELMSLAISGD</sequence>
<dbReference type="PANTHER" id="PTHR44688">
    <property type="entry name" value="DNA-BINDING TRANSCRIPTIONAL ACTIVATOR DEVR_DOSR"/>
    <property type="match status" value="1"/>
</dbReference>
<organism evidence="5 6">
    <name type="scientific">Vibrio agarivorans</name>
    <dbReference type="NCBI Taxonomy" id="153622"/>
    <lineage>
        <taxon>Bacteria</taxon>
        <taxon>Pseudomonadati</taxon>
        <taxon>Pseudomonadota</taxon>
        <taxon>Gammaproteobacteria</taxon>
        <taxon>Vibrionales</taxon>
        <taxon>Vibrionaceae</taxon>
        <taxon>Vibrio</taxon>
    </lineage>
</organism>
<dbReference type="Gene3D" id="1.10.10.10">
    <property type="entry name" value="Winged helix-like DNA-binding domain superfamily/Winged helix DNA-binding domain"/>
    <property type="match status" value="1"/>
</dbReference>
<dbReference type="Gene3D" id="3.40.50.2300">
    <property type="match status" value="1"/>
</dbReference>
<dbReference type="PANTHER" id="PTHR44688:SF16">
    <property type="entry name" value="DNA-BINDING TRANSCRIPTIONAL ACTIVATOR DEVR_DOSR"/>
    <property type="match status" value="1"/>
</dbReference>
<dbReference type="SUPFAM" id="SSF46894">
    <property type="entry name" value="C-terminal effector domain of the bipartite response regulators"/>
    <property type="match status" value="1"/>
</dbReference>
<dbReference type="SMART" id="SM00421">
    <property type="entry name" value="HTH_LUXR"/>
    <property type="match status" value="1"/>
</dbReference>
<reference evidence="5" key="1">
    <citation type="submission" date="2024-05" db="EMBL/GenBank/DDBJ databases">
        <title>Genome Sequences of Four Agar- Degrading Marine Bacteria.</title>
        <authorList>
            <person name="Phillips E.K."/>
            <person name="Shaffer J.C."/>
            <person name="Henson M.W."/>
            <person name="Temperton B."/>
            <person name="Thrash C.J."/>
            <person name="Martin M.O."/>
        </authorList>
    </citation>
    <scope>NUCLEOTIDE SEQUENCE</scope>
    <source>
        <strain evidence="5">EKP203</strain>
    </source>
</reference>
<keyword evidence="2" id="KW-0238">DNA-binding</keyword>
<dbReference type="Pfam" id="PF00196">
    <property type="entry name" value="GerE"/>
    <property type="match status" value="1"/>
</dbReference>
<dbReference type="PROSITE" id="PS50043">
    <property type="entry name" value="HTH_LUXR_2"/>
    <property type="match status" value="1"/>
</dbReference>
<evidence type="ECO:0000313" key="6">
    <source>
        <dbReference type="Proteomes" id="UP001169719"/>
    </source>
</evidence>
<evidence type="ECO:0000259" key="4">
    <source>
        <dbReference type="PROSITE" id="PS50043"/>
    </source>
</evidence>